<feature type="binding site" evidence="7">
    <location>
        <position position="124"/>
    </location>
    <ligand>
        <name>Zn(2+)</name>
        <dbReference type="ChEBI" id="CHEBI:29105"/>
    </ligand>
</feature>
<evidence type="ECO:0000256" key="5">
    <source>
        <dbReference type="ARBA" id="ARBA00023125"/>
    </source>
</evidence>
<dbReference type="InterPro" id="IPR036390">
    <property type="entry name" value="WH_DNA-bd_sf"/>
</dbReference>
<dbReference type="Proteomes" id="UP000754750">
    <property type="component" value="Unassembled WGS sequence"/>
</dbReference>
<keyword evidence="5" id="KW-0238">DNA-binding</keyword>
<feature type="binding site" evidence="7">
    <location>
        <position position="83"/>
    </location>
    <ligand>
        <name>Zn(2+)</name>
        <dbReference type="ChEBI" id="CHEBI:29105"/>
    </ligand>
</feature>
<dbReference type="Pfam" id="PF01475">
    <property type="entry name" value="FUR"/>
    <property type="match status" value="1"/>
</dbReference>
<keyword evidence="4" id="KW-0805">Transcription regulation</keyword>
<evidence type="ECO:0000256" key="3">
    <source>
        <dbReference type="ARBA" id="ARBA00022833"/>
    </source>
</evidence>
<dbReference type="GO" id="GO:0000976">
    <property type="term" value="F:transcription cis-regulatory region binding"/>
    <property type="evidence" value="ECO:0007669"/>
    <property type="project" value="TreeGrafter"/>
</dbReference>
<feature type="binding site" evidence="7">
    <location>
        <position position="127"/>
    </location>
    <ligand>
        <name>Zn(2+)</name>
        <dbReference type="ChEBI" id="CHEBI:29105"/>
    </ligand>
</feature>
<dbReference type="GO" id="GO:0003700">
    <property type="term" value="F:DNA-binding transcription factor activity"/>
    <property type="evidence" value="ECO:0007669"/>
    <property type="project" value="InterPro"/>
</dbReference>
<proteinExistence type="inferred from homology"/>
<keyword evidence="8" id="KW-0408">Iron</keyword>
<evidence type="ECO:0000256" key="4">
    <source>
        <dbReference type="ARBA" id="ARBA00023015"/>
    </source>
</evidence>
<keyword evidence="2" id="KW-0678">Repressor</keyword>
<dbReference type="InterPro" id="IPR036388">
    <property type="entry name" value="WH-like_DNA-bd_sf"/>
</dbReference>
<name>A0A928KPZ8_9FIRM</name>
<reference evidence="9" key="1">
    <citation type="submission" date="2019-04" db="EMBL/GenBank/DDBJ databases">
        <title>Evolution of Biomass-Degrading Anaerobic Consortia Revealed by Metagenomics.</title>
        <authorList>
            <person name="Peng X."/>
        </authorList>
    </citation>
    <scope>NUCLEOTIDE SEQUENCE</scope>
    <source>
        <strain evidence="9">SIG551</strain>
    </source>
</reference>
<evidence type="ECO:0000256" key="6">
    <source>
        <dbReference type="ARBA" id="ARBA00023163"/>
    </source>
</evidence>
<dbReference type="PANTHER" id="PTHR33202:SF8">
    <property type="entry name" value="PEROXIDE-RESPONSIVE REPRESSOR PERR"/>
    <property type="match status" value="1"/>
</dbReference>
<dbReference type="PANTHER" id="PTHR33202">
    <property type="entry name" value="ZINC UPTAKE REGULATION PROTEIN"/>
    <property type="match status" value="1"/>
</dbReference>
<evidence type="ECO:0000256" key="1">
    <source>
        <dbReference type="ARBA" id="ARBA00007957"/>
    </source>
</evidence>
<comment type="similarity">
    <text evidence="1">Belongs to the Fur family.</text>
</comment>
<dbReference type="InterPro" id="IPR043135">
    <property type="entry name" value="Fur_C"/>
</dbReference>
<dbReference type="Gene3D" id="1.10.10.10">
    <property type="entry name" value="Winged helix-like DNA-binding domain superfamily/Winged helix DNA-binding domain"/>
    <property type="match status" value="1"/>
</dbReference>
<dbReference type="GO" id="GO:1900376">
    <property type="term" value="P:regulation of secondary metabolite biosynthetic process"/>
    <property type="evidence" value="ECO:0007669"/>
    <property type="project" value="TreeGrafter"/>
</dbReference>
<keyword evidence="6" id="KW-0804">Transcription</keyword>
<organism evidence="9 10">
    <name type="scientific">Faecalispora sporosphaeroides</name>
    <dbReference type="NCBI Taxonomy" id="1549"/>
    <lineage>
        <taxon>Bacteria</taxon>
        <taxon>Bacillati</taxon>
        <taxon>Bacillota</taxon>
        <taxon>Clostridia</taxon>
        <taxon>Eubacteriales</taxon>
        <taxon>Oscillospiraceae</taxon>
        <taxon>Faecalispora</taxon>
    </lineage>
</organism>
<dbReference type="EMBL" id="SVNY01000001">
    <property type="protein sequence ID" value="MBE6832613.1"/>
    <property type="molecule type" value="Genomic_DNA"/>
</dbReference>
<gene>
    <name evidence="9" type="ORF">E7512_03360</name>
</gene>
<dbReference type="GO" id="GO:0045892">
    <property type="term" value="P:negative regulation of DNA-templated transcription"/>
    <property type="evidence" value="ECO:0007669"/>
    <property type="project" value="TreeGrafter"/>
</dbReference>
<dbReference type="GO" id="GO:0008270">
    <property type="term" value="F:zinc ion binding"/>
    <property type="evidence" value="ECO:0007669"/>
    <property type="project" value="TreeGrafter"/>
</dbReference>
<comment type="cofactor">
    <cofactor evidence="8">
        <name>Mn(2+)</name>
        <dbReference type="ChEBI" id="CHEBI:29035"/>
    </cofactor>
    <cofactor evidence="8">
        <name>Fe(2+)</name>
        <dbReference type="ChEBI" id="CHEBI:29033"/>
    </cofactor>
    <text evidence="8">Binds 1 Mn(2+) or Fe(2+) ion per subunit.</text>
</comment>
<feature type="binding site" evidence="7">
    <location>
        <position position="86"/>
    </location>
    <ligand>
        <name>Zn(2+)</name>
        <dbReference type="ChEBI" id="CHEBI:29105"/>
    </ligand>
</feature>
<comment type="cofactor">
    <cofactor evidence="7">
        <name>Zn(2+)</name>
        <dbReference type="ChEBI" id="CHEBI:29105"/>
    </cofactor>
    <text evidence="7">Binds 1 zinc ion per subunit.</text>
</comment>
<evidence type="ECO:0000256" key="8">
    <source>
        <dbReference type="PIRSR" id="PIRSR602481-2"/>
    </source>
</evidence>
<dbReference type="RefSeq" id="WP_326839979.1">
    <property type="nucleotide sequence ID" value="NZ_SVNY01000001.1"/>
</dbReference>
<dbReference type="AlphaFoldDB" id="A0A928KPZ8"/>
<feature type="binding site" evidence="8">
    <location>
        <position position="116"/>
    </location>
    <ligand>
        <name>Fe cation</name>
        <dbReference type="ChEBI" id="CHEBI:24875"/>
    </ligand>
</feature>
<comment type="caution">
    <text evidence="9">The sequence shown here is derived from an EMBL/GenBank/DDBJ whole genome shotgun (WGS) entry which is preliminary data.</text>
</comment>
<keyword evidence="7" id="KW-0479">Metal-binding</keyword>
<evidence type="ECO:0000256" key="2">
    <source>
        <dbReference type="ARBA" id="ARBA00022491"/>
    </source>
</evidence>
<evidence type="ECO:0000313" key="10">
    <source>
        <dbReference type="Proteomes" id="UP000754750"/>
    </source>
</evidence>
<keyword evidence="3 7" id="KW-0862">Zinc</keyword>
<dbReference type="CDD" id="cd07153">
    <property type="entry name" value="Fur_like"/>
    <property type="match status" value="1"/>
</dbReference>
<evidence type="ECO:0000256" key="7">
    <source>
        <dbReference type="PIRSR" id="PIRSR602481-1"/>
    </source>
</evidence>
<protein>
    <submittedName>
        <fullName evidence="9">Transcriptional repressor</fullName>
    </submittedName>
</protein>
<dbReference type="SUPFAM" id="SSF46785">
    <property type="entry name" value="Winged helix' DNA-binding domain"/>
    <property type="match status" value="1"/>
</dbReference>
<accession>A0A928KPZ8</accession>
<evidence type="ECO:0000313" key="9">
    <source>
        <dbReference type="EMBL" id="MBE6832613.1"/>
    </source>
</evidence>
<dbReference type="Gene3D" id="3.30.1490.190">
    <property type="match status" value="1"/>
</dbReference>
<dbReference type="InterPro" id="IPR002481">
    <property type="entry name" value="FUR"/>
</dbReference>
<sequence length="135" mass="15568">MQRRQNFSRKRKAILDVVMNTDTHPTAEWIYQQLKLEYPDLSLGTVYRNLSRFKEEGKIVSVGVVNGQERFDAIVDPHEHFICEQCGAVKDLKYQILPDSVDQQMSRSCGMLVHSHSLVFYGVCPDCMKTESEAR</sequence>